<keyword evidence="3" id="KW-1185">Reference proteome</keyword>
<gene>
    <name evidence="2" type="ORF">H5410_058794</name>
</gene>
<evidence type="ECO:0000313" key="2">
    <source>
        <dbReference type="EMBL" id="KAG5578660.1"/>
    </source>
</evidence>
<evidence type="ECO:0000256" key="1">
    <source>
        <dbReference type="SAM" id="MobiDB-lite"/>
    </source>
</evidence>
<dbReference type="OrthoDB" id="1324364at2759"/>
<protein>
    <submittedName>
        <fullName evidence="2">Uncharacterized protein</fullName>
    </submittedName>
</protein>
<dbReference type="AlphaFoldDB" id="A0A9J5WU73"/>
<name>A0A9J5WU73_SOLCO</name>
<accession>A0A9J5WU73</accession>
<reference evidence="2 3" key="1">
    <citation type="submission" date="2020-09" db="EMBL/GenBank/DDBJ databases">
        <title>De no assembly of potato wild relative species, Solanum commersonii.</title>
        <authorList>
            <person name="Cho K."/>
        </authorList>
    </citation>
    <scope>NUCLEOTIDE SEQUENCE [LARGE SCALE GENOMIC DNA]</scope>
    <source>
        <strain evidence="2">LZ3.2</strain>
        <tissue evidence="2">Leaf</tissue>
    </source>
</reference>
<proteinExistence type="predicted"/>
<dbReference type="Proteomes" id="UP000824120">
    <property type="component" value="Chromosome 11"/>
</dbReference>
<evidence type="ECO:0000313" key="3">
    <source>
        <dbReference type="Proteomes" id="UP000824120"/>
    </source>
</evidence>
<sequence>MDPVGPHGHNVPFPWSNEPHSRRPLRPYLWSKFVITAKKAHFQGQTTPGAVHGLFDDLEFRPYFEQKFLWTSVKTLSMEPVDPHGQNVPFSRSKEPRRR</sequence>
<dbReference type="EMBL" id="JACXVP010000011">
    <property type="protein sequence ID" value="KAG5578660.1"/>
    <property type="molecule type" value="Genomic_DNA"/>
</dbReference>
<feature type="region of interest" description="Disordered" evidence="1">
    <location>
        <begin position="79"/>
        <end position="99"/>
    </location>
</feature>
<organism evidence="2 3">
    <name type="scientific">Solanum commersonii</name>
    <name type="common">Commerson's wild potato</name>
    <name type="synonym">Commerson's nightshade</name>
    <dbReference type="NCBI Taxonomy" id="4109"/>
    <lineage>
        <taxon>Eukaryota</taxon>
        <taxon>Viridiplantae</taxon>
        <taxon>Streptophyta</taxon>
        <taxon>Embryophyta</taxon>
        <taxon>Tracheophyta</taxon>
        <taxon>Spermatophyta</taxon>
        <taxon>Magnoliopsida</taxon>
        <taxon>eudicotyledons</taxon>
        <taxon>Gunneridae</taxon>
        <taxon>Pentapetalae</taxon>
        <taxon>asterids</taxon>
        <taxon>lamiids</taxon>
        <taxon>Solanales</taxon>
        <taxon>Solanaceae</taxon>
        <taxon>Solanoideae</taxon>
        <taxon>Solaneae</taxon>
        <taxon>Solanum</taxon>
    </lineage>
</organism>
<comment type="caution">
    <text evidence="2">The sequence shown here is derived from an EMBL/GenBank/DDBJ whole genome shotgun (WGS) entry which is preliminary data.</text>
</comment>